<comment type="caution">
    <text evidence="1">The sequence shown here is derived from an EMBL/GenBank/DDBJ whole genome shotgun (WGS) entry which is preliminary data.</text>
</comment>
<keyword evidence="2" id="KW-1185">Reference proteome</keyword>
<dbReference type="InterPro" id="IPR046670">
    <property type="entry name" value="DUF6540"/>
</dbReference>
<dbReference type="AlphaFoldDB" id="A0A1J9R3G6"/>
<dbReference type="Pfam" id="PF20174">
    <property type="entry name" value="DUF6540"/>
    <property type="match status" value="1"/>
</dbReference>
<dbReference type="Proteomes" id="UP000242791">
    <property type="component" value="Unassembled WGS sequence"/>
</dbReference>
<gene>
    <name evidence="1" type="ORF">ACJ73_06086</name>
</gene>
<evidence type="ECO:0000313" key="2">
    <source>
        <dbReference type="Proteomes" id="UP000242791"/>
    </source>
</evidence>
<dbReference type="OrthoDB" id="3747467at2759"/>
<sequence length="135" mass="15857">MAELFIAIYQPRNQILGTYHWALYLRISSTEHVILQIVGEPCGFKYDESSEAPEDSTHHIENIRVAEIDHVDHFRQLARDQKIENEMYHWGCQQWVLDVLESLVGDDLLTDYDHNEAKLKLDPLFGVRVEDEYEV</sequence>
<evidence type="ECO:0000313" key="1">
    <source>
        <dbReference type="EMBL" id="OJD22564.1"/>
    </source>
</evidence>
<accession>A0A1J9R3G6</accession>
<protein>
    <submittedName>
        <fullName evidence="1">Uncharacterized protein</fullName>
    </submittedName>
</protein>
<organism evidence="1 2">
    <name type="scientific">Blastomyces percursus</name>
    <dbReference type="NCBI Taxonomy" id="1658174"/>
    <lineage>
        <taxon>Eukaryota</taxon>
        <taxon>Fungi</taxon>
        <taxon>Dikarya</taxon>
        <taxon>Ascomycota</taxon>
        <taxon>Pezizomycotina</taxon>
        <taxon>Eurotiomycetes</taxon>
        <taxon>Eurotiomycetidae</taxon>
        <taxon>Onygenales</taxon>
        <taxon>Ajellomycetaceae</taxon>
        <taxon>Blastomyces</taxon>
    </lineage>
</organism>
<name>A0A1J9R3G6_9EURO</name>
<dbReference type="VEuPathDB" id="FungiDB:ACJ73_06086"/>
<reference evidence="1 2" key="1">
    <citation type="submission" date="2015-08" db="EMBL/GenBank/DDBJ databases">
        <title>Emmonsia species relationships and genome sequence.</title>
        <authorList>
            <person name="Cuomo C.A."/>
            <person name="Schwartz I.S."/>
            <person name="Kenyon C."/>
            <person name="De Hoog G.S."/>
            <person name="Govender N.P."/>
            <person name="Botha A."/>
            <person name="Moreno L."/>
            <person name="De Vries M."/>
            <person name="Munoz J.F."/>
            <person name="Stielow J.B."/>
        </authorList>
    </citation>
    <scope>NUCLEOTIDE SEQUENCE [LARGE SCALE GENOMIC DNA]</scope>
    <source>
        <strain evidence="1 2">EI222</strain>
    </source>
</reference>
<proteinExistence type="predicted"/>
<dbReference type="EMBL" id="LGTZ01001021">
    <property type="protein sequence ID" value="OJD22564.1"/>
    <property type="molecule type" value="Genomic_DNA"/>
</dbReference>